<evidence type="ECO:0000256" key="1">
    <source>
        <dbReference type="PROSITE-ProRule" id="PRU00047"/>
    </source>
</evidence>
<dbReference type="Pfam" id="PF14392">
    <property type="entry name" value="zf-CCHC_4"/>
    <property type="match status" value="1"/>
</dbReference>
<feature type="compositionally biased region" description="Polar residues" evidence="2">
    <location>
        <begin position="167"/>
        <end position="182"/>
    </location>
</feature>
<evidence type="ECO:0000259" key="3">
    <source>
        <dbReference type="PROSITE" id="PS50158"/>
    </source>
</evidence>
<dbReference type="AlphaFoldDB" id="A0AAW2TNU4"/>
<sequence length="603" mass="68056">MGRLLSSKQPKFEALVMSVRSMLNPVKGLEMRRFEGDRFLIRFNHVIDRNTALEGCPWSFKKNTLILSGVGVNENPMHVDLNWCEFFVHVHNLTLSKMTMEIAALIGDELVVSFTYERLQNYCYLCGKLGHISKYCVERFAEDFVYSGKDMPFGPWLRASPRDWGPNFSQNSAGTSSPNTGHRTMPRGGVGSFEGPLQTDHSREAPIEHARTRRPIIEEQGAVGNRPTYSPPLQQNKDASPHPLVTATPAMNQPQIEGPESGAEGDMIMDEGLVNIPILFTSTAGKGDVNRCRRDQRRMASGGSASRKHIRSVPVIELELGSPWTVRVLRDHIRLHNPALVFLSQTKCKRRKCENLKEKFNLFGINVDSYGKAGGLMLLWRKDINLVVKSYSYSHIDAVLSKEDGTEGWRFTGVYGDFNEILSQDEKTGAPRPRPSTITGGQKRRLFKLETMWTRDTGCEETIRRAWSSLGSGTTGDCLIQNIHKVRQELSSSEKSNFGSVMGQIKALEEELQTLTEDPPSTVIHSRRAALREQLDVHLPREEIMWKQRGKAQWLQEGDMNTTFFHARVSSRLQKNAITRLKLGNGSWSNSSEEVQQAITDYF</sequence>
<dbReference type="InterPro" id="IPR040256">
    <property type="entry name" value="At4g02000-like"/>
</dbReference>
<dbReference type="GO" id="GO:0008270">
    <property type="term" value="F:zinc ion binding"/>
    <property type="evidence" value="ECO:0007669"/>
    <property type="project" value="UniProtKB-KW"/>
</dbReference>
<dbReference type="InterPro" id="IPR001878">
    <property type="entry name" value="Znf_CCHC"/>
</dbReference>
<keyword evidence="1" id="KW-0862">Zinc</keyword>
<proteinExistence type="predicted"/>
<organism evidence="4">
    <name type="scientific">Sesamum latifolium</name>
    <dbReference type="NCBI Taxonomy" id="2727402"/>
    <lineage>
        <taxon>Eukaryota</taxon>
        <taxon>Viridiplantae</taxon>
        <taxon>Streptophyta</taxon>
        <taxon>Embryophyta</taxon>
        <taxon>Tracheophyta</taxon>
        <taxon>Spermatophyta</taxon>
        <taxon>Magnoliopsida</taxon>
        <taxon>eudicotyledons</taxon>
        <taxon>Gunneridae</taxon>
        <taxon>Pentapetalae</taxon>
        <taxon>asterids</taxon>
        <taxon>lamiids</taxon>
        <taxon>Lamiales</taxon>
        <taxon>Pedaliaceae</taxon>
        <taxon>Sesamum</taxon>
    </lineage>
</organism>
<comment type="caution">
    <text evidence="4">The sequence shown here is derived from an EMBL/GenBank/DDBJ whole genome shotgun (WGS) entry which is preliminary data.</text>
</comment>
<keyword evidence="1" id="KW-0479">Metal-binding</keyword>
<feature type="compositionally biased region" description="Basic and acidic residues" evidence="2">
    <location>
        <begin position="200"/>
        <end position="210"/>
    </location>
</feature>
<dbReference type="EMBL" id="JACGWN010000014">
    <property type="protein sequence ID" value="KAL0405316.1"/>
    <property type="molecule type" value="Genomic_DNA"/>
</dbReference>
<feature type="region of interest" description="Disordered" evidence="2">
    <location>
        <begin position="164"/>
        <end position="263"/>
    </location>
</feature>
<name>A0AAW2TNU4_9LAMI</name>
<reference evidence="4" key="1">
    <citation type="submission" date="2020-06" db="EMBL/GenBank/DDBJ databases">
        <authorList>
            <person name="Li T."/>
            <person name="Hu X."/>
            <person name="Zhang T."/>
            <person name="Song X."/>
            <person name="Zhang H."/>
            <person name="Dai N."/>
            <person name="Sheng W."/>
            <person name="Hou X."/>
            <person name="Wei L."/>
        </authorList>
    </citation>
    <scope>NUCLEOTIDE SEQUENCE</scope>
    <source>
        <strain evidence="4">KEN1</strain>
        <tissue evidence="4">Leaf</tissue>
    </source>
</reference>
<evidence type="ECO:0000256" key="2">
    <source>
        <dbReference type="SAM" id="MobiDB-lite"/>
    </source>
</evidence>
<protein>
    <recommendedName>
        <fullName evidence="3">CCHC-type domain-containing protein</fullName>
    </recommendedName>
</protein>
<dbReference type="GO" id="GO:0003676">
    <property type="term" value="F:nucleic acid binding"/>
    <property type="evidence" value="ECO:0007669"/>
    <property type="project" value="InterPro"/>
</dbReference>
<keyword evidence="1" id="KW-0863">Zinc-finger</keyword>
<dbReference type="PANTHER" id="PTHR31286:SF153">
    <property type="entry name" value="DUF4283 DOMAIN PROTEIN"/>
    <property type="match status" value="1"/>
</dbReference>
<evidence type="ECO:0000313" key="4">
    <source>
        <dbReference type="EMBL" id="KAL0405316.1"/>
    </source>
</evidence>
<gene>
    <name evidence="4" type="ORF">Slati_3845500</name>
</gene>
<feature type="compositionally biased region" description="Polar residues" evidence="2">
    <location>
        <begin position="227"/>
        <end position="238"/>
    </location>
</feature>
<reference evidence="4" key="2">
    <citation type="journal article" date="2024" name="Plant">
        <title>Genomic evolution and insights into agronomic trait innovations of Sesamum species.</title>
        <authorList>
            <person name="Miao H."/>
            <person name="Wang L."/>
            <person name="Qu L."/>
            <person name="Liu H."/>
            <person name="Sun Y."/>
            <person name="Le M."/>
            <person name="Wang Q."/>
            <person name="Wei S."/>
            <person name="Zheng Y."/>
            <person name="Lin W."/>
            <person name="Duan Y."/>
            <person name="Cao H."/>
            <person name="Xiong S."/>
            <person name="Wang X."/>
            <person name="Wei L."/>
            <person name="Li C."/>
            <person name="Ma Q."/>
            <person name="Ju M."/>
            <person name="Zhao R."/>
            <person name="Li G."/>
            <person name="Mu C."/>
            <person name="Tian Q."/>
            <person name="Mei H."/>
            <person name="Zhang T."/>
            <person name="Gao T."/>
            <person name="Zhang H."/>
        </authorList>
    </citation>
    <scope>NUCLEOTIDE SEQUENCE</scope>
    <source>
        <strain evidence="4">KEN1</strain>
    </source>
</reference>
<dbReference type="PANTHER" id="PTHR31286">
    <property type="entry name" value="GLYCINE-RICH CELL WALL STRUCTURAL PROTEIN 1.8-LIKE"/>
    <property type="match status" value="1"/>
</dbReference>
<dbReference type="InterPro" id="IPR025836">
    <property type="entry name" value="Zn_knuckle_CX2CX4HX4C"/>
</dbReference>
<dbReference type="PROSITE" id="PS50158">
    <property type="entry name" value="ZF_CCHC"/>
    <property type="match status" value="1"/>
</dbReference>
<feature type="domain" description="CCHC-type" evidence="3">
    <location>
        <begin position="123"/>
        <end position="136"/>
    </location>
</feature>
<accession>A0AAW2TNU4</accession>